<dbReference type="Proteomes" id="UP000005732">
    <property type="component" value="Unassembled WGS sequence"/>
</dbReference>
<dbReference type="InterPro" id="IPR027417">
    <property type="entry name" value="P-loop_NTPase"/>
</dbReference>
<evidence type="ECO:0000259" key="2">
    <source>
        <dbReference type="SMART" id="SM00382"/>
    </source>
</evidence>
<dbReference type="GO" id="GO:0016887">
    <property type="term" value="F:ATP hydrolysis activity"/>
    <property type="evidence" value="ECO:0007669"/>
    <property type="project" value="InterPro"/>
</dbReference>
<reference evidence="4" key="1">
    <citation type="submission" date="2012-02" db="EMBL/GenBank/DDBJ databases">
        <title>Improved High-Quality Draft Sequence of Rhizobium leguminosarum bv. trifolii WSM2297.</title>
        <authorList>
            <consortium name="US DOE Joint Genome Institute"/>
            <person name="Lucas S."/>
            <person name="Han J."/>
            <person name="Lapidus A."/>
            <person name="Cheng J.-F."/>
            <person name="Goodwin L."/>
            <person name="Pitluck S."/>
            <person name="Peters L."/>
            <person name="Ovchinnikova G."/>
            <person name="Zhang X."/>
            <person name="Detter J.C."/>
            <person name="Han C."/>
            <person name="Tapia R."/>
            <person name="Land M."/>
            <person name="Hauser L."/>
            <person name="Kyrpides N."/>
            <person name="Ivanova N."/>
            <person name="Pagani I."/>
            <person name="Brau L."/>
            <person name="Yates R."/>
            <person name="O'Hara G."/>
            <person name="Rui T."/>
            <person name="Howieson J."/>
            <person name="Reeve W."/>
            <person name="Woyke T."/>
        </authorList>
    </citation>
    <scope>NUCLEOTIDE SEQUENCE [LARGE SCALE GENOMIC DNA]</scope>
    <source>
        <strain evidence="4">WSM2297</strain>
    </source>
</reference>
<dbReference type="HOGENOM" id="CLU_354759_0_0_5"/>
<accession>J0D0I9</accession>
<dbReference type="InterPro" id="IPR058807">
    <property type="entry name" value="ScoMcrA_N"/>
</dbReference>
<dbReference type="Gene3D" id="3.40.50.300">
    <property type="entry name" value="P-loop containing nucleotide triphosphate hydrolases"/>
    <property type="match status" value="1"/>
</dbReference>
<dbReference type="InterPro" id="IPR011704">
    <property type="entry name" value="ATPase_dyneun-rel_AAA"/>
</dbReference>
<dbReference type="Pfam" id="PF26345">
    <property type="entry name" value="ScoMcrA_N"/>
    <property type="match status" value="1"/>
</dbReference>
<organism evidence="4">
    <name type="scientific">Rhizobium leguminosarum bv. trifolii WSM2297</name>
    <dbReference type="NCBI Taxonomy" id="754762"/>
    <lineage>
        <taxon>Bacteria</taxon>
        <taxon>Pseudomonadati</taxon>
        <taxon>Pseudomonadota</taxon>
        <taxon>Alphaproteobacteria</taxon>
        <taxon>Hyphomicrobiales</taxon>
        <taxon>Rhizobiaceae</taxon>
        <taxon>Rhizobium/Agrobacterium group</taxon>
        <taxon>Rhizobium</taxon>
    </lineage>
</organism>
<keyword evidence="4" id="KW-0255">Endonuclease</keyword>
<gene>
    <name evidence="3" type="ORF">Rleg4DRAFT_7180</name>
    <name evidence="4" type="ORF">Rleg4DRAFT_7712</name>
</gene>
<dbReference type="PANTHER" id="PTHR37291:SF1">
    <property type="entry name" value="TYPE IV METHYL-DIRECTED RESTRICTION ENZYME ECOKMCRB SUBUNIT"/>
    <property type="match status" value="1"/>
</dbReference>
<sequence>MIDNDGWLVIRKEQALAYGKELSSTQFLVRVGSTTMREGTPKEKRNRPERDRLVASGILVPDDNPALFRFAKDHVFSSKSAAAGVVIDGNSNGSHWKNDGLDGAVTAGSESQQALLDLLTRKEIDAAMLDCDRLGLNGFLSRAGFVRPQVWVKGSVGEQTYPAKATVAGSLAHLPNGRALSAKEFFHGFGETQAFSTLERLGYEVVRKEEALEPEPMGRDAIEAAMDAYDSYRSSGANADVFEAFGEPRDYWVRSTRLRPNRVYPSKPVHFCANGTKGSSGGWGGPTYSAAALHNSGFIIVDQDDKPVVPPDKDYLIKGADRARLVALNYFIEPARERGDAKVAVRVGDVSEKLFPTHHYRNVWSALRSEAFQELARVPKPTQTGVDESSATILTYQLTPSKGQSSMSPDYSAQTPATNLILYGPPGTGKTYQTAWEAVRLCLGDTEAKPFLGNDKRDALMAEYRRLVDSGRIEFVTFHQSMSYEEFVEGLRPTTGRSPDPEAPLEEEVSSGFRLEPQAGIFKRISERAADDRGDAGAGGLDRTRRIYRIGLTGEDWRADLQRAIDEKEIAWGFGGDTDWSAPEYEDWEAIKQRRKVDDASVKGNHATVYGTWLVRSGAADGAYVILTVGRNRVVAFGRFAGDYKFTPSSEGAAARHARPVEWIWTHPAGIDRSTFYETPFTSFHPIYPLERDLIDWPALESQVLGSEAPANPRPHVLIIDEVNRANISKVFGELITLLEPDKRLGTANEIRLTLPYSKKRFGVPSNLHIIATMNTADRSIALLDTALRRRFTFRELMPDPDVLRADVEGIDLRKLLRTINERIEYLFDREHQIGHAYFTGCDTRAKIASVMRYKVIPLLAEYFYEDWSKVAAVLGDAAQDSPRFLVREVITAPAGLDTDTFSGARYRWRVRSEVQGDKNGGFDFTKFEV</sequence>
<proteinExistence type="predicted"/>
<dbReference type="Pfam" id="PF07728">
    <property type="entry name" value="AAA_5"/>
    <property type="match status" value="1"/>
</dbReference>
<keyword evidence="4" id="KW-0378">Hydrolase</keyword>
<dbReference type="GO" id="GO:0005524">
    <property type="term" value="F:ATP binding"/>
    <property type="evidence" value="ECO:0007669"/>
    <property type="project" value="InterPro"/>
</dbReference>
<dbReference type="EMBL" id="JH719392">
    <property type="protein sequence ID" value="EJC85815.1"/>
    <property type="molecule type" value="Genomic_DNA"/>
</dbReference>
<dbReference type="SUPFAM" id="SSF52540">
    <property type="entry name" value="P-loop containing nucleoside triphosphate hydrolases"/>
    <property type="match status" value="1"/>
</dbReference>
<dbReference type="AlphaFoldDB" id="J0D0I9"/>
<evidence type="ECO:0000256" key="1">
    <source>
        <dbReference type="SAM" id="MobiDB-lite"/>
    </source>
</evidence>
<evidence type="ECO:0000313" key="3">
    <source>
        <dbReference type="EMBL" id="EJC85301.1"/>
    </source>
</evidence>
<feature type="region of interest" description="Disordered" evidence="1">
    <location>
        <begin position="491"/>
        <end position="510"/>
    </location>
</feature>
<evidence type="ECO:0000313" key="4">
    <source>
        <dbReference type="EMBL" id="EJC85815.1"/>
    </source>
</evidence>
<dbReference type="InterPro" id="IPR052934">
    <property type="entry name" value="Methyl-DNA_Rec/Restrict_Enz"/>
</dbReference>
<protein>
    <submittedName>
        <fullName evidence="4">GTPase subunit of restriction endonuclease</fullName>
    </submittedName>
</protein>
<feature type="domain" description="AAA+ ATPase" evidence="2">
    <location>
        <begin position="416"/>
        <end position="802"/>
    </location>
</feature>
<dbReference type="SMART" id="SM00382">
    <property type="entry name" value="AAA"/>
    <property type="match status" value="1"/>
</dbReference>
<dbReference type="RefSeq" id="WP_003574511.1">
    <property type="nucleotide sequence ID" value="NZ_JH719392.1"/>
</dbReference>
<dbReference type="PANTHER" id="PTHR37291">
    <property type="entry name" value="5-METHYLCYTOSINE-SPECIFIC RESTRICTION ENZYME B"/>
    <property type="match status" value="1"/>
</dbReference>
<name>J0D0I9_RHILT</name>
<dbReference type="EMBL" id="JH719392">
    <property type="protein sequence ID" value="EJC85301.1"/>
    <property type="molecule type" value="Genomic_DNA"/>
</dbReference>
<dbReference type="InterPro" id="IPR003593">
    <property type="entry name" value="AAA+_ATPase"/>
</dbReference>
<keyword evidence="4" id="KW-0540">Nuclease</keyword>
<dbReference type="GO" id="GO:0004519">
    <property type="term" value="F:endonuclease activity"/>
    <property type="evidence" value="ECO:0007669"/>
    <property type="project" value="UniProtKB-KW"/>
</dbReference>